<reference evidence="1" key="1">
    <citation type="submission" date="2010-03" db="EMBL/GenBank/DDBJ databases">
        <title>The genome sequence of Ruminococcus sp. 18P13.</title>
        <authorList>
            <consortium name="metaHIT consortium -- http://www.metahit.eu/"/>
            <person name="Pajon A."/>
            <person name="Turner K."/>
            <person name="Parkhill J."/>
            <person name="Bernalier A."/>
        </authorList>
    </citation>
    <scope>NUCLEOTIDE SEQUENCE [LARGE SCALE GENOMIC DNA]</scope>
    <source>
        <strain evidence="1">Type strain: 18P13</strain>
    </source>
</reference>
<dbReference type="EMBL" id="FP929052">
    <property type="protein sequence ID" value="CBL18399.1"/>
    <property type="molecule type" value="Genomic_DNA"/>
</dbReference>
<dbReference type="PATRIC" id="fig|213810.4.peg.2310"/>
<protein>
    <submittedName>
        <fullName evidence="1">Uncharacterized protein</fullName>
    </submittedName>
</protein>
<dbReference type="KEGG" id="rch:RUM_24110"/>
<dbReference type="GeneID" id="83157196"/>
<dbReference type="HOGENOM" id="CLU_2481413_0_0_9"/>
<keyword evidence="2" id="KW-1185">Reference proteome</keyword>
<dbReference type="STRING" id="213810.RUM_24110"/>
<proteinExistence type="predicted"/>
<accession>D4LFK4</accession>
<organism evidence="1 2">
    <name type="scientific">Ruminococcus champanellensis (strain DSM 18848 / JCM 17042 / KCTC 15320 / 18P13)</name>
    <dbReference type="NCBI Taxonomy" id="213810"/>
    <lineage>
        <taxon>Bacteria</taxon>
        <taxon>Bacillati</taxon>
        <taxon>Bacillota</taxon>
        <taxon>Clostridia</taxon>
        <taxon>Eubacteriales</taxon>
        <taxon>Oscillospiraceae</taxon>
        <taxon>Ruminococcus</taxon>
    </lineage>
</organism>
<name>D4LFK4_RUMC1</name>
<evidence type="ECO:0000313" key="1">
    <source>
        <dbReference type="EMBL" id="CBL18399.1"/>
    </source>
</evidence>
<dbReference type="RefSeq" id="WP_015559305.1">
    <property type="nucleotide sequence ID" value="NC_021039.1"/>
</dbReference>
<gene>
    <name evidence="1" type="ordered locus">RUM_24110</name>
</gene>
<sequence length="87" mass="9862">MARFSAETVRLAKQELDESLARMQQTAQLVGQMRQRMFYQIGWMRRRNTSVLQGASGRYGGIFVSRCCTKPPGVLCGVLSMMQQTAR</sequence>
<dbReference type="Proteomes" id="UP000007054">
    <property type="component" value="Chromosome"/>
</dbReference>
<dbReference type="AlphaFoldDB" id="D4LFK4"/>
<evidence type="ECO:0000313" key="2">
    <source>
        <dbReference type="Proteomes" id="UP000007054"/>
    </source>
</evidence>
<reference evidence="1" key="2">
    <citation type="submission" date="2010-03" db="EMBL/GenBank/DDBJ databases">
        <authorList>
            <person name="Pajon A."/>
        </authorList>
    </citation>
    <scope>NUCLEOTIDE SEQUENCE</scope>
    <source>
        <strain evidence="1">Type strain: 18P13</strain>
    </source>
</reference>